<protein>
    <submittedName>
        <fullName evidence="2">Uncharacterized protein</fullName>
    </submittedName>
</protein>
<sequence>MSHRKQQGHMWGCWVVWNGDGKEWDEQWMWDTTAKDRKRGFRYKPVVFTETREEIMPLVRYVRAEYTVKSAKAVKVPIPEPPDA</sequence>
<gene>
    <name evidence="2" type="ORF">LCGC14_1089150</name>
    <name evidence="1" type="ORF">LCGC14_2439740</name>
</gene>
<organism evidence="2">
    <name type="scientific">marine sediment metagenome</name>
    <dbReference type="NCBI Taxonomy" id="412755"/>
    <lineage>
        <taxon>unclassified sequences</taxon>
        <taxon>metagenomes</taxon>
        <taxon>ecological metagenomes</taxon>
    </lineage>
</organism>
<evidence type="ECO:0000313" key="1">
    <source>
        <dbReference type="EMBL" id="KKL22009.1"/>
    </source>
</evidence>
<reference evidence="2" key="1">
    <citation type="journal article" date="2015" name="Nature">
        <title>Complex archaea that bridge the gap between prokaryotes and eukaryotes.</title>
        <authorList>
            <person name="Spang A."/>
            <person name="Saw J.H."/>
            <person name="Jorgensen S.L."/>
            <person name="Zaremba-Niedzwiedzka K."/>
            <person name="Martijn J."/>
            <person name="Lind A.E."/>
            <person name="van Eijk R."/>
            <person name="Schleper C."/>
            <person name="Guy L."/>
            <person name="Ettema T.J."/>
        </authorList>
    </citation>
    <scope>NUCLEOTIDE SEQUENCE</scope>
</reference>
<comment type="caution">
    <text evidence="2">The sequence shown here is derived from an EMBL/GenBank/DDBJ whole genome shotgun (WGS) entry which is preliminary data.</text>
</comment>
<name>A0A0F9PW59_9ZZZZ</name>
<dbReference type="EMBL" id="LAZR01004824">
    <property type="protein sequence ID" value="KKN05271.1"/>
    <property type="molecule type" value="Genomic_DNA"/>
</dbReference>
<accession>A0A0F9PW59</accession>
<proteinExistence type="predicted"/>
<dbReference type="AlphaFoldDB" id="A0A0F9PW59"/>
<evidence type="ECO:0000313" key="2">
    <source>
        <dbReference type="EMBL" id="KKN05271.1"/>
    </source>
</evidence>
<dbReference type="EMBL" id="LAZR01037512">
    <property type="protein sequence ID" value="KKL22009.1"/>
    <property type="molecule type" value="Genomic_DNA"/>
</dbReference>